<dbReference type="EMBL" id="AAFI02000023">
    <property type="protein sequence ID" value="EAL68452.1"/>
    <property type="molecule type" value="Genomic_DNA"/>
</dbReference>
<evidence type="ECO:0008006" key="4">
    <source>
        <dbReference type="Google" id="ProtNLM"/>
    </source>
</evidence>
<dbReference type="InParanoid" id="Q54XW0"/>
<dbReference type="GO" id="GO:0030198">
    <property type="term" value="P:extracellular matrix organization"/>
    <property type="evidence" value="ECO:0000318"/>
    <property type="project" value="GO_Central"/>
</dbReference>
<organism evidence="2 3">
    <name type="scientific">Dictyostelium discoideum</name>
    <name type="common">Social amoeba</name>
    <dbReference type="NCBI Taxonomy" id="44689"/>
    <lineage>
        <taxon>Eukaryota</taxon>
        <taxon>Amoebozoa</taxon>
        <taxon>Evosea</taxon>
        <taxon>Eumycetozoa</taxon>
        <taxon>Dictyostelia</taxon>
        <taxon>Dictyosteliales</taxon>
        <taxon>Dictyosteliaceae</taxon>
        <taxon>Dictyostelium</taxon>
    </lineage>
</organism>
<accession>Q54XW0</accession>
<dbReference type="VEuPathDB" id="AmoebaDB:DDB_G0278559"/>
<keyword evidence="1" id="KW-0732">Signal</keyword>
<dbReference type="FunCoup" id="Q54XW0">
    <property type="interactions" value="46"/>
</dbReference>
<feature type="signal peptide" evidence="1">
    <location>
        <begin position="1"/>
        <end position="19"/>
    </location>
</feature>
<keyword evidence="3" id="KW-1185">Reference proteome</keyword>
<dbReference type="dictyBase" id="DDB_G0278559"/>
<dbReference type="PaxDb" id="44689-DDB0305037"/>
<dbReference type="PANTHER" id="PTHR33239">
    <property type="entry name" value="CELLULOSE-BINDING DOMAIN-CONTAINING PROTEIN-RELATED"/>
    <property type="match status" value="1"/>
</dbReference>
<dbReference type="PROSITE" id="PS51257">
    <property type="entry name" value="PROKAR_LIPOPROTEIN"/>
    <property type="match status" value="1"/>
</dbReference>
<name>Q54XW0_DICDI</name>
<dbReference type="GeneID" id="8621648"/>
<dbReference type="PANTHER" id="PTHR33239:SF11">
    <property type="entry name" value="CARBOHYDRATE BINDING DOMAIN-CONTAINING PROTEIN-RELATED"/>
    <property type="match status" value="1"/>
</dbReference>
<gene>
    <name evidence="2" type="ORF">DDB_G0278559</name>
</gene>
<dbReference type="GO" id="GO:0031012">
    <property type="term" value="C:extracellular matrix"/>
    <property type="evidence" value="ECO:0000318"/>
    <property type="project" value="GO_Central"/>
</dbReference>
<protein>
    <recommendedName>
        <fullName evidence="4">Carbohydrate binding domain-containing protein</fullName>
    </recommendedName>
</protein>
<dbReference type="GO" id="GO:0005201">
    <property type="term" value="F:extracellular matrix structural constituent"/>
    <property type="evidence" value="ECO:0000318"/>
    <property type="project" value="GO_Central"/>
</dbReference>
<feature type="chain" id="PRO_5004250311" description="Carbohydrate binding domain-containing protein" evidence="1">
    <location>
        <begin position="20"/>
        <end position="144"/>
    </location>
</feature>
<dbReference type="KEGG" id="ddi:DDB_G0278559"/>
<evidence type="ECO:0000313" key="3">
    <source>
        <dbReference type="Proteomes" id="UP000002195"/>
    </source>
</evidence>
<dbReference type="AlphaFoldDB" id="Q54XW0"/>
<comment type="caution">
    <text evidence="2">The sequence shown here is derived from an EMBL/GenBank/DDBJ whole genome shotgun (WGS) entry which is preliminary data.</text>
</comment>
<proteinExistence type="predicted"/>
<reference evidence="2 3" key="1">
    <citation type="journal article" date="2005" name="Nature">
        <title>The genome of the social amoeba Dictyostelium discoideum.</title>
        <authorList>
            <consortium name="The Dictyostelium discoideum Sequencing Consortium"/>
            <person name="Eichinger L."/>
            <person name="Pachebat J.A."/>
            <person name="Glockner G."/>
            <person name="Rajandream M.A."/>
            <person name="Sucgang R."/>
            <person name="Berriman M."/>
            <person name="Song J."/>
            <person name="Olsen R."/>
            <person name="Szafranski K."/>
            <person name="Xu Q."/>
            <person name="Tunggal B."/>
            <person name="Kummerfeld S."/>
            <person name="Madera M."/>
            <person name="Konfortov B.A."/>
            <person name="Rivero F."/>
            <person name="Bankier A.T."/>
            <person name="Lehmann R."/>
            <person name="Hamlin N."/>
            <person name="Davies R."/>
            <person name="Gaudet P."/>
            <person name="Fey P."/>
            <person name="Pilcher K."/>
            <person name="Chen G."/>
            <person name="Saunders D."/>
            <person name="Sodergren E."/>
            <person name="Davis P."/>
            <person name="Kerhornou A."/>
            <person name="Nie X."/>
            <person name="Hall N."/>
            <person name="Anjard C."/>
            <person name="Hemphill L."/>
            <person name="Bason N."/>
            <person name="Farbrother P."/>
            <person name="Desany B."/>
            <person name="Just E."/>
            <person name="Morio T."/>
            <person name="Rost R."/>
            <person name="Churcher C."/>
            <person name="Cooper J."/>
            <person name="Haydock S."/>
            <person name="van Driessche N."/>
            <person name="Cronin A."/>
            <person name="Goodhead I."/>
            <person name="Muzny D."/>
            <person name="Mourier T."/>
            <person name="Pain A."/>
            <person name="Lu M."/>
            <person name="Harper D."/>
            <person name="Lindsay R."/>
            <person name="Hauser H."/>
            <person name="James K."/>
            <person name="Quiles M."/>
            <person name="Madan Babu M."/>
            <person name="Saito T."/>
            <person name="Buchrieser C."/>
            <person name="Wardroper A."/>
            <person name="Felder M."/>
            <person name="Thangavelu M."/>
            <person name="Johnson D."/>
            <person name="Knights A."/>
            <person name="Loulseged H."/>
            <person name="Mungall K."/>
            <person name="Oliver K."/>
            <person name="Price C."/>
            <person name="Quail M.A."/>
            <person name="Urushihara H."/>
            <person name="Hernandez J."/>
            <person name="Rabbinowitsch E."/>
            <person name="Steffen D."/>
            <person name="Sanders M."/>
            <person name="Ma J."/>
            <person name="Kohara Y."/>
            <person name="Sharp S."/>
            <person name="Simmonds M."/>
            <person name="Spiegler S."/>
            <person name="Tivey A."/>
            <person name="Sugano S."/>
            <person name="White B."/>
            <person name="Walker D."/>
            <person name="Woodward J."/>
            <person name="Winckler T."/>
            <person name="Tanaka Y."/>
            <person name="Shaulsky G."/>
            <person name="Schleicher M."/>
            <person name="Weinstock G."/>
            <person name="Rosenthal A."/>
            <person name="Cox E.C."/>
            <person name="Chisholm R.L."/>
            <person name="Gibbs R."/>
            <person name="Loomis W.F."/>
            <person name="Platzer M."/>
            <person name="Kay R.R."/>
            <person name="Williams J."/>
            <person name="Dear P.H."/>
            <person name="Noegel A.A."/>
            <person name="Barrell B."/>
            <person name="Kuspa A."/>
        </authorList>
    </citation>
    <scope>NUCLEOTIDE SEQUENCE [LARGE SCALE GENOMIC DNA]</scope>
    <source>
        <strain evidence="2 3">AX4</strain>
    </source>
</reference>
<evidence type="ECO:0000313" key="2">
    <source>
        <dbReference type="EMBL" id="EAL68452.1"/>
    </source>
</evidence>
<dbReference type="HOGENOM" id="CLU_1800078_0_0_1"/>
<dbReference type="RefSeq" id="XP_642442.1">
    <property type="nucleotide sequence ID" value="XM_637350.1"/>
</dbReference>
<dbReference type="InterPro" id="IPR052879">
    <property type="entry name" value="Dd_Spore_Germination_Stalk"/>
</dbReference>
<dbReference type="Proteomes" id="UP000002195">
    <property type="component" value="Unassembled WGS sequence"/>
</dbReference>
<evidence type="ECO:0000256" key="1">
    <source>
        <dbReference type="SAM" id="SignalP"/>
    </source>
</evidence>
<sequence length="144" mass="16162">MKFLAVLCIFIFSVAFAYGCDDNPCGNGTISVTSYFLCDCIDAEGFTDVTINTTKLIEWDMGENHFNIYKVKVHNWSNFPITNVIMSIDSGVLDSSLSLISNDPEKMLTYKRPIARIERNSDYSFAITTIGFDEPNIILDAVTF</sequence>
<dbReference type="STRING" id="44689.Q54XW0"/>
<dbReference type="PhylomeDB" id="Q54XW0"/>